<feature type="chain" id="PRO_5040429438" evidence="5">
    <location>
        <begin position="35"/>
        <end position="370"/>
    </location>
</feature>
<dbReference type="Gene3D" id="3.40.50.1820">
    <property type="entry name" value="alpha/beta hydrolase"/>
    <property type="match status" value="1"/>
</dbReference>
<dbReference type="AlphaFoldDB" id="A0A9Q0YT45"/>
<dbReference type="PANTHER" id="PTHR11610">
    <property type="entry name" value="LIPASE"/>
    <property type="match status" value="1"/>
</dbReference>
<reference evidence="7" key="1">
    <citation type="submission" date="2021-10" db="EMBL/GenBank/DDBJ databases">
        <title>Tropical sea cucumber genome reveals ecological adaptation and Cuvierian tubules defense mechanism.</title>
        <authorList>
            <person name="Chen T."/>
        </authorList>
    </citation>
    <scope>NUCLEOTIDE SEQUENCE</scope>
    <source>
        <strain evidence="7">Nanhai2018</strain>
        <tissue evidence="7">Muscle</tissue>
    </source>
</reference>
<dbReference type="SUPFAM" id="SSF53474">
    <property type="entry name" value="alpha/beta-Hydrolases"/>
    <property type="match status" value="1"/>
</dbReference>
<gene>
    <name evidence="7" type="ORF">HOLleu_34040</name>
</gene>
<evidence type="ECO:0000256" key="5">
    <source>
        <dbReference type="SAM" id="SignalP"/>
    </source>
</evidence>
<keyword evidence="5" id="KW-0732">Signal</keyword>
<dbReference type="InterPro" id="IPR013818">
    <property type="entry name" value="Lipase"/>
</dbReference>
<accession>A0A9Q0YT45</accession>
<evidence type="ECO:0000256" key="1">
    <source>
        <dbReference type="ARBA" id="ARBA00004613"/>
    </source>
</evidence>
<dbReference type="InterPro" id="IPR033906">
    <property type="entry name" value="Lipase_N"/>
</dbReference>
<evidence type="ECO:0000313" key="8">
    <source>
        <dbReference type="Proteomes" id="UP001152320"/>
    </source>
</evidence>
<feature type="domain" description="Lipase" evidence="6">
    <location>
        <begin position="43"/>
        <end position="354"/>
    </location>
</feature>
<dbReference type="OrthoDB" id="199913at2759"/>
<evidence type="ECO:0000256" key="3">
    <source>
        <dbReference type="ARBA" id="ARBA00022525"/>
    </source>
</evidence>
<proteinExistence type="inferred from homology"/>
<organism evidence="7 8">
    <name type="scientific">Holothuria leucospilota</name>
    <name type="common">Black long sea cucumber</name>
    <name type="synonym">Mertensiothuria leucospilota</name>
    <dbReference type="NCBI Taxonomy" id="206669"/>
    <lineage>
        <taxon>Eukaryota</taxon>
        <taxon>Metazoa</taxon>
        <taxon>Echinodermata</taxon>
        <taxon>Eleutherozoa</taxon>
        <taxon>Echinozoa</taxon>
        <taxon>Holothuroidea</taxon>
        <taxon>Aspidochirotacea</taxon>
        <taxon>Aspidochirotida</taxon>
        <taxon>Holothuriidae</taxon>
        <taxon>Holothuria</taxon>
    </lineage>
</organism>
<comment type="similarity">
    <text evidence="2 4">Belongs to the AB hydrolase superfamily. Lipase family.</text>
</comment>
<sequence length="370" mass="40726">MDSLYEKSVTFSSFLVVCSAALLIVQMANGCVEAQRVCYPDVGCFDSTLECNYGFLPQNPSKINTMFFLYTPENPSTSATLNWQDDSSIINSNFRGDRDTKFIIHGFISNSMRGYVTAMKDALLSVGNFNVILVNWENGADLFDPIEMLTDVIHLPFGYEIARQNTRLVGRQIALLSQKLQQLTGASFTSMHLIGHSLGAHVAGFAGEHVSGQYGRITGLDPAGPGFETYTDSPGCLLDRSDAIFVDIIHTDGALGNEHAQTGHQDFYPNGGRYQLGCALFNEICDHRRAIDYFTESITTNCEFVAYPCSSWTRFVTGKCRRCGRSGCSRMGYYANLSPATGSFMLGTNTGSPYCKGDSGQPPKFIDFFF</sequence>
<dbReference type="Pfam" id="PF00151">
    <property type="entry name" value="Lipase"/>
    <property type="match status" value="1"/>
</dbReference>
<comment type="caution">
    <text evidence="7">The sequence shown here is derived from an EMBL/GenBank/DDBJ whole genome shotgun (WGS) entry which is preliminary data.</text>
</comment>
<dbReference type="InterPro" id="IPR000734">
    <property type="entry name" value="TAG_lipase"/>
</dbReference>
<dbReference type="PANTHER" id="PTHR11610:SF178">
    <property type="entry name" value="LIPASE MEMBER H-A-LIKE PROTEIN"/>
    <property type="match status" value="1"/>
</dbReference>
<dbReference type="GO" id="GO:0005615">
    <property type="term" value="C:extracellular space"/>
    <property type="evidence" value="ECO:0007669"/>
    <property type="project" value="TreeGrafter"/>
</dbReference>
<dbReference type="CDD" id="cd00707">
    <property type="entry name" value="Pancreat_lipase_like"/>
    <property type="match status" value="1"/>
</dbReference>
<evidence type="ECO:0000313" key="7">
    <source>
        <dbReference type="EMBL" id="KAJ8026247.1"/>
    </source>
</evidence>
<dbReference type="EMBL" id="JAIZAY010000017">
    <property type="protein sequence ID" value="KAJ8026247.1"/>
    <property type="molecule type" value="Genomic_DNA"/>
</dbReference>
<dbReference type="PRINTS" id="PR00821">
    <property type="entry name" value="TAGLIPASE"/>
</dbReference>
<evidence type="ECO:0000259" key="6">
    <source>
        <dbReference type="Pfam" id="PF00151"/>
    </source>
</evidence>
<keyword evidence="8" id="KW-1185">Reference proteome</keyword>
<dbReference type="InterPro" id="IPR029058">
    <property type="entry name" value="AB_hydrolase_fold"/>
</dbReference>
<dbReference type="GO" id="GO:0016042">
    <property type="term" value="P:lipid catabolic process"/>
    <property type="evidence" value="ECO:0007669"/>
    <property type="project" value="TreeGrafter"/>
</dbReference>
<dbReference type="GO" id="GO:0016298">
    <property type="term" value="F:lipase activity"/>
    <property type="evidence" value="ECO:0007669"/>
    <property type="project" value="InterPro"/>
</dbReference>
<dbReference type="Proteomes" id="UP001152320">
    <property type="component" value="Chromosome 17"/>
</dbReference>
<protein>
    <submittedName>
        <fullName evidence="7">Pancreatic triacylglycerol lipase</fullName>
    </submittedName>
</protein>
<evidence type="ECO:0000256" key="4">
    <source>
        <dbReference type="RuleBase" id="RU004262"/>
    </source>
</evidence>
<name>A0A9Q0YT45_HOLLE</name>
<comment type="subcellular location">
    <subcellularLocation>
        <location evidence="1">Secreted</location>
    </subcellularLocation>
</comment>
<feature type="signal peptide" evidence="5">
    <location>
        <begin position="1"/>
        <end position="34"/>
    </location>
</feature>
<keyword evidence="3" id="KW-0964">Secreted</keyword>
<evidence type="ECO:0000256" key="2">
    <source>
        <dbReference type="ARBA" id="ARBA00010701"/>
    </source>
</evidence>